<sequence length="371" mass="39487">MMLVVGAVGLCVIVAIGGSLFVRNKGEESSASPRLLAEPLEVFYGDDGVMDCRRAFTDVPASTMLRAGLDFKPGVDENSVPMEQTGGTGCVLRYRGTQVTADTREPPAILMTSGPQCTGEIPADEYRGWSVGEAIPVAGVAAEDSLIGQTAVREIPGHGCLSVGYPEDSKYNTAVNPPVVSDEVIREIIDGFEDSALPAVSSGTGTTFLRDDQFSCAAFYDSVTLSGLADIGVGMPLSDTVSRPMADMVGHDPDRDGADGDSCLISGEQRVNSLEIRTGSKVERQQGYPVPEPELAGWEQWERPIGPEEPASRTFEGSPSVNLRVCRDDDDCLSVSAYNESSSSRWADRNDYLNQAALDVAAKISVVEGFN</sequence>
<protein>
    <submittedName>
        <fullName evidence="1">Uncharacterized protein</fullName>
    </submittedName>
</protein>
<gene>
    <name evidence="1" type="ORF">CVAR292_01938</name>
</gene>
<organism evidence="1 2">
    <name type="scientific">Corynebacterium variabile</name>
    <dbReference type="NCBI Taxonomy" id="1727"/>
    <lineage>
        <taxon>Bacteria</taxon>
        <taxon>Bacillati</taxon>
        <taxon>Actinomycetota</taxon>
        <taxon>Actinomycetes</taxon>
        <taxon>Mycobacteriales</taxon>
        <taxon>Corynebacteriaceae</taxon>
        <taxon>Corynebacterium</taxon>
    </lineage>
</organism>
<dbReference type="Proteomes" id="UP000182498">
    <property type="component" value="Unassembled WGS sequence"/>
</dbReference>
<dbReference type="EMBL" id="FAUH01000013">
    <property type="protein sequence ID" value="CUU66591.1"/>
    <property type="molecule type" value="Genomic_DNA"/>
</dbReference>
<reference evidence="2" key="1">
    <citation type="submission" date="2015-11" db="EMBL/GenBank/DDBJ databases">
        <authorList>
            <person name="Dugat-Bony E."/>
        </authorList>
    </citation>
    <scope>NUCLEOTIDE SEQUENCE [LARGE SCALE GENOMIC DNA]</scope>
    <source>
        <strain evidence="2">Mu292</strain>
    </source>
</reference>
<evidence type="ECO:0000313" key="2">
    <source>
        <dbReference type="Proteomes" id="UP000182498"/>
    </source>
</evidence>
<accession>A0A0X2NPG2</accession>
<keyword evidence="2" id="KW-1185">Reference proteome</keyword>
<proteinExistence type="predicted"/>
<evidence type="ECO:0000313" key="1">
    <source>
        <dbReference type="EMBL" id="CUU66591.1"/>
    </source>
</evidence>
<name>A0A0X2NPG2_9CORY</name>
<dbReference type="AlphaFoldDB" id="A0A0X2NPG2"/>